<comment type="caution">
    <text evidence="1">The sequence shown here is derived from an EMBL/GenBank/DDBJ whole genome shotgun (WGS) entry which is preliminary data.</text>
</comment>
<dbReference type="Proteomes" id="UP000259610">
    <property type="component" value="Unassembled WGS sequence"/>
</dbReference>
<organism evidence="1 2">
    <name type="scientific">Hyphomonas adhaerens</name>
    <dbReference type="NCBI Taxonomy" id="81029"/>
    <lineage>
        <taxon>Bacteria</taxon>
        <taxon>Pseudomonadati</taxon>
        <taxon>Pseudomonadota</taxon>
        <taxon>Alphaproteobacteria</taxon>
        <taxon>Hyphomonadales</taxon>
        <taxon>Hyphomonadaceae</taxon>
        <taxon>Hyphomonas</taxon>
    </lineage>
</organism>
<dbReference type="EMBL" id="DMAN01000182">
    <property type="protein sequence ID" value="HAE27137.1"/>
    <property type="molecule type" value="Genomic_DNA"/>
</dbReference>
<evidence type="ECO:0000313" key="1">
    <source>
        <dbReference type="EMBL" id="HAE27137.1"/>
    </source>
</evidence>
<gene>
    <name evidence="1" type="ORF">DCG58_08250</name>
</gene>
<feature type="non-terminal residue" evidence="1">
    <location>
        <position position="1"/>
    </location>
</feature>
<evidence type="ECO:0008006" key="3">
    <source>
        <dbReference type="Google" id="ProtNLM"/>
    </source>
</evidence>
<reference evidence="1 2" key="1">
    <citation type="journal article" date="2018" name="Nat. Biotechnol.">
        <title>A standardized bacterial taxonomy based on genome phylogeny substantially revises the tree of life.</title>
        <authorList>
            <person name="Parks D.H."/>
            <person name="Chuvochina M."/>
            <person name="Waite D.W."/>
            <person name="Rinke C."/>
            <person name="Skarshewski A."/>
            <person name="Chaumeil P.A."/>
            <person name="Hugenholtz P."/>
        </authorList>
    </citation>
    <scope>NUCLEOTIDE SEQUENCE [LARGE SCALE GENOMIC DNA]</scope>
    <source>
        <strain evidence="1">UBA8733</strain>
    </source>
</reference>
<name>A0A3B9GXG5_9PROT</name>
<sequence>GGHAGNEVTDWRTITLSMIFMDYKVHLGGMTALSLEGYDHYLPVGGPSNIYLHGDDIPTWLKRVPSNVSILTRSLKLFSEPEMGVDDMPSAFAGDTKSAFTPSDLAMRISQPERAILEALAEVPGTVTFHKLDVAFEALTQLRPARLQSLLSACTSVKVKRLFFVFADRHAHAWRKYLAAEDFDLGSGSRELVKGGKYHPAYHISVPGEFIEPVEGEGDDGP</sequence>
<dbReference type="AlphaFoldDB" id="A0A3B9GXG5"/>
<dbReference type="Pfam" id="PF11459">
    <property type="entry name" value="AbiEi_3"/>
    <property type="match status" value="1"/>
</dbReference>
<protein>
    <recommendedName>
        <fullName evidence="3">Transcriptional regulator AbiEi antitoxin N-terminal domain-containing protein</fullName>
    </recommendedName>
</protein>
<proteinExistence type="predicted"/>
<accession>A0A3B9GXG5</accession>
<dbReference type="InterPro" id="IPR021561">
    <property type="entry name" value="AbiEi_3"/>
</dbReference>
<evidence type="ECO:0000313" key="2">
    <source>
        <dbReference type="Proteomes" id="UP000259610"/>
    </source>
</evidence>